<evidence type="ECO:0000313" key="3">
    <source>
        <dbReference type="EMBL" id="MER9405136.1"/>
    </source>
</evidence>
<sequence>MTLLTILIVEDSDPKFEEVEKALFADIKQYIKSIDRAIDFTTASRLLNIKHYDLVILDIRLPVLRGGLTDRRNSSDIVELITRGQAINPSYIIGLTEYPEELVVGDSYPLEYFSIERYSTSSDIWRKKLSRHIQSIIRTKIAAVNFHETSFDFDVVILTARADNEFRAIDASMKWEIDTTTSETRFPAFKVKTGIWNTSGGYALRTALICIQRTGLSSSASAASFALARYRPRIIAMLGMCCGLNGPKTSDPQELGDIIIMSDTYCWDEGRYSDPKATSKNGSNESERSFFEARPSSEHISPSLKLHAGSLVESDQVLVRQKLTHTYAKHKSVKAINAAGKAVPSSPKIRLGLNVSGSSVVAAAAQSREIFRRFPLALGLEMECHSVYAAAAFCPGAPPEAICIKGVADFGDGTKSKEFQQIASVGSLIVFDHIVDSFWAGGR</sequence>
<dbReference type="SUPFAM" id="SSF52172">
    <property type="entry name" value="CheY-like"/>
    <property type="match status" value="1"/>
</dbReference>
<evidence type="ECO:0000313" key="4">
    <source>
        <dbReference type="Proteomes" id="UP001433071"/>
    </source>
</evidence>
<dbReference type="InterPro" id="IPR000845">
    <property type="entry name" value="Nucleoside_phosphorylase_d"/>
</dbReference>
<proteinExistence type="predicted"/>
<dbReference type="RefSeq" id="WP_352558133.1">
    <property type="nucleotide sequence ID" value="NZ_JAMYQB010000009.1"/>
</dbReference>
<feature type="domain" description="Nucleoside phosphorylase" evidence="2">
    <location>
        <begin position="181"/>
        <end position="421"/>
    </location>
</feature>
<reference evidence="3 4" key="1">
    <citation type="journal article" date="2024" name="Proc. Natl. Acad. Sci. U.S.A.">
        <title>The evolutionary genomics of adaptation to stress in wild rhizobium bacteria.</title>
        <authorList>
            <person name="Kehlet-Delgado H."/>
            <person name="Montoya A.P."/>
            <person name="Jensen K.T."/>
            <person name="Wendlandt C.E."/>
            <person name="Dexheimer C."/>
            <person name="Roberts M."/>
            <person name="Torres Martinez L."/>
            <person name="Friesen M.L."/>
            <person name="Griffitts J.S."/>
            <person name="Porter S.S."/>
        </authorList>
    </citation>
    <scope>NUCLEOTIDE SEQUENCE [LARGE SCALE GENOMIC DNA]</scope>
    <source>
        <strain evidence="3 4">M0641</strain>
    </source>
</reference>
<keyword evidence="4" id="KW-1185">Reference proteome</keyword>
<dbReference type="Gene3D" id="3.40.50.1580">
    <property type="entry name" value="Nucleoside phosphorylase domain"/>
    <property type="match status" value="1"/>
</dbReference>
<dbReference type="Proteomes" id="UP001433071">
    <property type="component" value="Unassembled WGS sequence"/>
</dbReference>
<gene>
    <name evidence="3" type="ORF">NKI36_13875</name>
</gene>
<comment type="caution">
    <text evidence="3">The sequence shown here is derived from an EMBL/GenBank/DDBJ whole genome shotgun (WGS) entry which is preliminary data.</text>
</comment>
<dbReference type="InterPro" id="IPR035994">
    <property type="entry name" value="Nucleoside_phosphorylase_sf"/>
</dbReference>
<dbReference type="Gene3D" id="3.40.50.2300">
    <property type="match status" value="1"/>
</dbReference>
<accession>A0ABV1YZG9</accession>
<dbReference type="Pfam" id="PF01048">
    <property type="entry name" value="PNP_UDP_1"/>
    <property type="match status" value="1"/>
</dbReference>
<name>A0ABV1YZG9_9HYPH</name>
<feature type="region of interest" description="Disordered" evidence="1">
    <location>
        <begin position="274"/>
        <end position="296"/>
    </location>
</feature>
<evidence type="ECO:0000256" key="1">
    <source>
        <dbReference type="SAM" id="MobiDB-lite"/>
    </source>
</evidence>
<dbReference type="EMBL" id="JAMYQB010000009">
    <property type="protein sequence ID" value="MER9405136.1"/>
    <property type="molecule type" value="Genomic_DNA"/>
</dbReference>
<dbReference type="PANTHER" id="PTHR46832:SF1">
    <property type="entry name" value="5'-METHYLTHIOADENOSINE_S-ADENOSYLHOMOCYSTEINE NUCLEOSIDASE"/>
    <property type="match status" value="1"/>
</dbReference>
<protein>
    <recommendedName>
        <fullName evidence="2">Nucleoside phosphorylase domain-containing protein</fullName>
    </recommendedName>
</protein>
<dbReference type="SUPFAM" id="SSF53167">
    <property type="entry name" value="Purine and uridine phosphorylases"/>
    <property type="match status" value="1"/>
</dbReference>
<dbReference type="InterPro" id="IPR011006">
    <property type="entry name" value="CheY-like_superfamily"/>
</dbReference>
<evidence type="ECO:0000259" key="2">
    <source>
        <dbReference type="Pfam" id="PF01048"/>
    </source>
</evidence>
<dbReference type="PANTHER" id="PTHR46832">
    <property type="entry name" value="5'-METHYLTHIOADENOSINE/S-ADENOSYLHOMOCYSTEINE NUCLEOSIDASE"/>
    <property type="match status" value="1"/>
</dbReference>
<organism evidence="3 4">
    <name type="scientific">Mesorhizobium caraganae</name>
    <dbReference type="NCBI Taxonomy" id="483206"/>
    <lineage>
        <taxon>Bacteria</taxon>
        <taxon>Pseudomonadati</taxon>
        <taxon>Pseudomonadota</taxon>
        <taxon>Alphaproteobacteria</taxon>
        <taxon>Hyphomicrobiales</taxon>
        <taxon>Phyllobacteriaceae</taxon>
        <taxon>Mesorhizobium</taxon>
    </lineage>
</organism>
<feature type="compositionally biased region" description="Basic and acidic residues" evidence="1">
    <location>
        <begin position="285"/>
        <end position="296"/>
    </location>
</feature>